<evidence type="ECO:0000313" key="1">
    <source>
        <dbReference type="EMBL" id="THG90273.1"/>
    </source>
</evidence>
<comment type="caution">
    <text evidence="1">The sequence shown here is derived from an EMBL/GenBank/DDBJ whole genome shotgun (WGS) entry which is preliminary data.</text>
</comment>
<organism evidence="1 2">
    <name type="scientific">Alkalihalobacillus alcalophilus ATCC 27647 = CGMCC 1.3604</name>
    <dbReference type="NCBI Taxonomy" id="1218173"/>
    <lineage>
        <taxon>Bacteria</taxon>
        <taxon>Bacillati</taxon>
        <taxon>Bacillota</taxon>
        <taxon>Bacilli</taxon>
        <taxon>Bacillales</taxon>
        <taxon>Bacillaceae</taxon>
        <taxon>Alkalihalobacillus</taxon>
    </lineage>
</organism>
<dbReference type="RefSeq" id="WP_003324189.1">
    <property type="nucleotide sequence ID" value="NZ_ALPT02000040.1"/>
</dbReference>
<sequence>MKGVLYFIGSVAVVIVAVLLFNLSSGSQTEAEEGPPSVKENVTVEERAQTILEALREEDFEQVAEYVHSEKGVTFSPYAYVESEHQMFDQENLKNWKNDQSIYTWGTFDGSGYAIEVTPIEYYEQFIYDKDFASAEEVHQDEAIQPRGNSLHNAKEFYPDARFIEFHVPGSEEYGGMDWGSLIIAFEEMDGALYLIAIIHDQWTI</sequence>
<accession>A0A4S4JYD4</accession>
<proteinExistence type="predicted"/>
<gene>
    <name evidence="1" type="ORF">AJ85_11750</name>
</gene>
<dbReference type="OrthoDB" id="1267107at2"/>
<reference evidence="1 2" key="1">
    <citation type="submission" date="2014-01" db="EMBL/GenBank/DDBJ databases">
        <title>Draft genome sequencing of Bacillus alcalophilus CGMCC 1.3604.</title>
        <authorList>
            <person name="Yang J."/>
            <person name="Diao L."/>
            <person name="Yang S."/>
        </authorList>
    </citation>
    <scope>NUCLEOTIDE SEQUENCE [LARGE SCALE GENOMIC DNA]</scope>
    <source>
        <strain evidence="1 2">CGMCC 1.3604</strain>
    </source>
</reference>
<name>A0A4S4JYD4_ALKAL</name>
<protein>
    <submittedName>
        <fullName evidence="1">Uncharacterized protein</fullName>
    </submittedName>
</protein>
<dbReference type="AlphaFoldDB" id="A0A4S4JYD4"/>
<dbReference type="Proteomes" id="UP000297014">
    <property type="component" value="Unassembled WGS sequence"/>
</dbReference>
<evidence type="ECO:0000313" key="2">
    <source>
        <dbReference type="Proteomes" id="UP000297014"/>
    </source>
</evidence>
<dbReference type="EMBL" id="JALP01000164">
    <property type="protein sequence ID" value="THG90273.1"/>
    <property type="molecule type" value="Genomic_DNA"/>
</dbReference>